<dbReference type="RefSeq" id="WP_369455550.1">
    <property type="nucleotide sequence ID" value="NZ_JBGCUO010000001.1"/>
</dbReference>
<evidence type="ECO:0000256" key="1">
    <source>
        <dbReference type="ARBA" id="ARBA00022763"/>
    </source>
</evidence>
<dbReference type="Proteomes" id="UP001562065">
    <property type="component" value="Unassembled WGS sequence"/>
</dbReference>
<protein>
    <submittedName>
        <fullName evidence="4">DNA polymerase Y family protein</fullName>
    </submittedName>
</protein>
<evidence type="ECO:0000313" key="5">
    <source>
        <dbReference type="Proteomes" id="UP001562065"/>
    </source>
</evidence>
<dbReference type="PANTHER" id="PTHR35369:SF2">
    <property type="entry name" value="BLR3025 PROTEIN"/>
    <property type="match status" value="1"/>
</dbReference>
<dbReference type="Pfam" id="PF00817">
    <property type="entry name" value="IMS"/>
    <property type="match status" value="1"/>
</dbReference>
<dbReference type="InterPro" id="IPR050356">
    <property type="entry name" value="SulA_CellDiv_inhibitor"/>
</dbReference>
<dbReference type="InterPro" id="IPR001126">
    <property type="entry name" value="UmuC"/>
</dbReference>
<feature type="domain" description="UmuC" evidence="3">
    <location>
        <begin position="35"/>
        <end position="158"/>
    </location>
</feature>
<dbReference type="EMBL" id="JBGCUO010000001">
    <property type="protein sequence ID" value="MEY1662314.1"/>
    <property type="molecule type" value="Genomic_DNA"/>
</dbReference>
<dbReference type="PANTHER" id="PTHR35369">
    <property type="entry name" value="BLR3025 PROTEIN-RELATED"/>
    <property type="match status" value="1"/>
</dbReference>
<evidence type="ECO:0000256" key="2">
    <source>
        <dbReference type="SAM" id="MobiDB-lite"/>
    </source>
</evidence>
<name>A0ABV4AHW5_9GAMM</name>
<sequence length="501" mass="56023">MNNRPPPLWLALRLPHWGLEVLPALAGPQALADPRHILLTNAAASAAGIRPGMQRGQALALCDGLQLRQRDPAREQRRLQRLARQLQCFTPQVCLPAAHPLDDDRLDQPWQLWLELGGCLRLFGGAEALLVELLAQLSQSGHHWQAGLGHTPRAAHCLATAPWSLSLQALGRSTLLDAQGLPLAEALQPALAALPLAQLPLHSRLREALTAPGFRTLGQLLALPGDSLGPRFGAPLLDWLQRLSGQQPDPQQPLAALPVLVKEQELDPPLTTLSALLPWCQRLLQQLMRDLRRHQVRTRSLRWRLWDHLGEAPALVVRRSSADPEPGGWLQLTERHLEQRILRAPVLRLRLESGAAEAGPPLADSLFPDPHAGAGRSALLDRLATLPGLSLRQFRPQPDPLPELLQQADAASAEHAPSSPRPGDRELPLWRLPAPQPLASDARGRPLWQRRRLQLWTRERRLASHWWQHAQQRQYYLARSHDGAWCWLFRTEQGWFLHGFF</sequence>
<dbReference type="SUPFAM" id="SSF56672">
    <property type="entry name" value="DNA/RNA polymerases"/>
    <property type="match status" value="1"/>
</dbReference>
<evidence type="ECO:0000313" key="4">
    <source>
        <dbReference type="EMBL" id="MEY1662314.1"/>
    </source>
</evidence>
<dbReference type="InterPro" id="IPR043502">
    <property type="entry name" value="DNA/RNA_pol_sf"/>
</dbReference>
<accession>A0ABV4AHW5</accession>
<keyword evidence="5" id="KW-1185">Reference proteome</keyword>
<gene>
    <name evidence="4" type="ORF">AB5I84_09165</name>
</gene>
<reference evidence="4 5" key="1">
    <citation type="submission" date="2024-07" db="EMBL/GenBank/DDBJ databases">
        <authorList>
            <person name="Ren Q."/>
        </authorList>
    </citation>
    <scope>NUCLEOTIDE SEQUENCE [LARGE SCALE GENOMIC DNA]</scope>
    <source>
        <strain evidence="4 5">REN37</strain>
    </source>
</reference>
<comment type="caution">
    <text evidence="4">The sequence shown here is derived from an EMBL/GenBank/DDBJ whole genome shotgun (WGS) entry which is preliminary data.</text>
</comment>
<keyword evidence="1" id="KW-0227">DNA damage</keyword>
<evidence type="ECO:0000259" key="3">
    <source>
        <dbReference type="Pfam" id="PF00817"/>
    </source>
</evidence>
<proteinExistence type="predicted"/>
<organism evidence="4 5">
    <name type="scientific">Isoalcanivorax beigongshangi</name>
    <dbReference type="NCBI Taxonomy" id="3238810"/>
    <lineage>
        <taxon>Bacteria</taxon>
        <taxon>Pseudomonadati</taxon>
        <taxon>Pseudomonadota</taxon>
        <taxon>Gammaproteobacteria</taxon>
        <taxon>Oceanospirillales</taxon>
        <taxon>Alcanivoracaceae</taxon>
        <taxon>Isoalcanivorax</taxon>
    </lineage>
</organism>
<dbReference type="CDD" id="cd03468">
    <property type="entry name" value="PolY_like"/>
    <property type="match status" value="1"/>
</dbReference>
<feature type="region of interest" description="Disordered" evidence="2">
    <location>
        <begin position="408"/>
        <end position="430"/>
    </location>
</feature>